<dbReference type="RefSeq" id="WP_071550614.1">
    <property type="nucleotide sequence ID" value="NZ_CP017886.1"/>
</dbReference>
<gene>
    <name evidence="2" type="ORF">BLL42_02260</name>
</gene>
<evidence type="ECO:0000313" key="2">
    <source>
        <dbReference type="EMBL" id="APC14613.1"/>
    </source>
</evidence>
<dbReference type="AlphaFoldDB" id="A0A1J0EET0"/>
<sequence length="241" mass="27203">MNDDSGSRVGELEFDWDENERELEAALRDMDFWGGQVEESGEWVSLLLSMQDKLFQFKDNMESISISFPVMESSAEKSSQFLCGVMMVGIVSAYEGFVHDLFSVILDKSSHAELAVSQIEKLNDKDKAYLKLKGCQSYEVLKAALSRATLHDPNQIARLSSVLFNVILPSLPDDFCAKLLRIRNDYSHNSGYDGHKKHKLSPLMVVDVFNFIMGLVGSYADIILQYADLFLKKEEDAEFSS</sequence>
<accession>A0A1J0EET0</accession>
<feature type="domain" description="RiboL-PSP-HEPN" evidence="1">
    <location>
        <begin position="57"/>
        <end position="224"/>
    </location>
</feature>
<dbReference type="GeneID" id="46907024"/>
<organism evidence="2 3">
    <name type="scientific">Pseudomonas frederiksbergensis</name>
    <dbReference type="NCBI Taxonomy" id="104087"/>
    <lineage>
        <taxon>Bacteria</taxon>
        <taxon>Pseudomonadati</taxon>
        <taxon>Pseudomonadota</taxon>
        <taxon>Gammaproteobacteria</taxon>
        <taxon>Pseudomonadales</taxon>
        <taxon>Pseudomonadaceae</taxon>
        <taxon>Pseudomonas</taxon>
    </lineage>
</organism>
<dbReference type="OrthoDB" id="9986264at2"/>
<evidence type="ECO:0000259" key="1">
    <source>
        <dbReference type="Pfam" id="PF18735"/>
    </source>
</evidence>
<evidence type="ECO:0000313" key="3">
    <source>
        <dbReference type="Proteomes" id="UP000182567"/>
    </source>
</evidence>
<name>A0A1J0EET0_9PSED</name>
<dbReference type="InterPro" id="IPR041519">
    <property type="entry name" value="HEPN_RiboL-PSP"/>
</dbReference>
<dbReference type="Proteomes" id="UP000182567">
    <property type="component" value="Chromosome"/>
</dbReference>
<dbReference type="Pfam" id="PF18735">
    <property type="entry name" value="HEPN_RiboL-PSP"/>
    <property type="match status" value="1"/>
</dbReference>
<proteinExistence type="predicted"/>
<protein>
    <recommendedName>
        <fullName evidence="1">RiboL-PSP-HEPN domain-containing protein</fullName>
    </recommendedName>
</protein>
<reference evidence="3" key="1">
    <citation type="submission" date="2016-10" db="EMBL/GenBank/DDBJ databases">
        <title>Pseudomonas frederiksbergensis ERGS4:02 complete genome.</title>
        <authorList>
            <person name="Kumar R."/>
            <person name="Acharya V."/>
            <person name="Singh D."/>
        </authorList>
    </citation>
    <scope>NUCLEOTIDE SEQUENCE [LARGE SCALE GENOMIC DNA]</scope>
    <source>
        <strain evidence="3">ERGS4:02</strain>
    </source>
</reference>
<dbReference type="EMBL" id="CP017886">
    <property type="protein sequence ID" value="APC14613.1"/>
    <property type="molecule type" value="Genomic_DNA"/>
</dbReference>